<dbReference type="Pfam" id="PF00172">
    <property type="entry name" value="Zn_clus"/>
    <property type="match status" value="1"/>
</dbReference>
<dbReference type="InterPro" id="IPR050613">
    <property type="entry name" value="Sec_Metabolite_Reg"/>
</dbReference>
<name>A0A1J7IQ55_9PEZI</name>
<reference evidence="6 7" key="1">
    <citation type="submission" date="2016-10" db="EMBL/GenBank/DDBJ databases">
        <title>Draft genome sequence of Coniochaeta ligniaria NRRL30616, a lignocellulolytic fungus for bioabatement of inhibitors in plant biomass hydrolysates.</title>
        <authorList>
            <consortium name="DOE Joint Genome Institute"/>
            <person name="Jimenez D.J."/>
            <person name="Hector R.E."/>
            <person name="Riley R."/>
            <person name="Sun H."/>
            <person name="Grigoriev I.V."/>
            <person name="Van Elsas J.D."/>
            <person name="Nichols N.N."/>
        </authorList>
    </citation>
    <scope>NUCLEOTIDE SEQUENCE [LARGE SCALE GENOMIC DNA]</scope>
    <source>
        <strain evidence="6 7">NRRL 30616</strain>
    </source>
</reference>
<keyword evidence="7" id="KW-1185">Reference proteome</keyword>
<evidence type="ECO:0000313" key="6">
    <source>
        <dbReference type="EMBL" id="OIW29323.1"/>
    </source>
</evidence>
<dbReference type="PANTHER" id="PTHR31001:SF49">
    <property type="entry name" value="ZN(II)2CYS6 TRANSCRIPTION FACTOR (EUROFUNG)"/>
    <property type="match status" value="1"/>
</dbReference>
<evidence type="ECO:0000256" key="3">
    <source>
        <dbReference type="SAM" id="Coils"/>
    </source>
</evidence>
<feature type="region of interest" description="Disordered" evidence="4">
    <location>
        <begin position="83"/>
        <end position="108"/>
    </location>
</feature>
<feature type="region of interest" description="Disordered" evidence="4">
    <location>
        <begin position="542"/>
        <end position="562"/>
    </location>
</feature>
<keyword evidence="2" id="KW-0539">Nucleus</keyword>
<dbReference type="PANTHER" id="PTHR31001">
    <property type="entry name" value="UNCHARACTERIZED TRANSCRIPTIONAL REGULATORY PROTEIN"/>
    <property type="match status" value="1"/>
</dbReference>
<comment type="subcellular location">
    <subcellularLocation>
        <location evidence="1">Nucleus</location>
    </subcellularLocation>
</comment>
<keyword evidence="3" id="KW-0175">Coiled coil</keyword>
<evidence type="ECO:0000313" key="7">
    <source>
        <dbReference type="Proteomes" id="UP000182658"/>
    </source>
</evidence>
<dbReference type="GO" id="GO:0008270">
    <property type="term" value="F:zinc ion binding"/>
    <property type="evidence" value="ECO:0007669"/>
    <property type="project" value="InterPro"/>
</dbReference>
<dbReference type="InterPro" id="IPR001138">
    <property type="entry name" value="Zn2Cys6_DnaBD"/>
</dbReference>
<dbReference type="PROSITE" id="PS50048">
    <property type="entry name" value="ZN2_CY6_FUNGAL_2"/>
    <property type="match status" value="1"/>
</dbReference>
<dbReference type="GO" id="GO:0000981">
    <property type="term" value="F:DNA-binding transcription factor activity, RNA polymerase II-specific"/>
    <property type="evidence" value="ECO:0007669"/>
    <property type="project" value="InterPro"/>
</dbReference>
<dbReference type="CDD" id="cd12148">
    <property type="entry name" value="fungal_TF_MHR"/>
    <property type="match status" value="1"/>
</dbReference>
<accession>A0A1J7IQ55</accession>
<evidence type="ECO:0000256" key="4">
    <source>
        <dbReference type="SAM" id="MobiDB-lite"/>
    </source>
</evidence>
<dbReference type="GO" id="GO:0005634">
    <property type="term" value="C:nucleus"/>
    <property type="evidence" value="ECO:0007669"/>
    <property type="project" value="UniProtKB-SubCell"/>
</dbReference>
<evidence type="ECO:0000259" key="5">
    <source>
        <dbReference type="PROSITE" id="PS50048"/>
    </source>
</evidence>
<sequence length="600" mass="66862">MFSPRIRRTRERLACAECRRRKLRCDRNSPCSSCVRRGDSPSCSYAVAAGGLEHERDHRVQAEDRLAHLEQLVQHLAAQNVPHSAGNADATGLSSASTTSAGTLDGGHSIGTHMNGELGDPAYIGASHWSAMLDDIQALRSAVYSNGADDVGLEPTLSEQATTPIAMLFGVQASTTISIDNILRRHAQQFRRQYQAFWTSPSTTPVLWISILFSIFHVATNALRTAHESFGVVNQYSVAAAHCLVLGEYFRPRRFAVEALLIYVQSYCLTSLELAPELGPICSVLRSRDSQLQSFRKGNASSHWSMCMQLDLLTSFHLGLPSSVQYSTWDTRPPSSLLDSEFDEDTVSLPTPLPQTELGGMPFYIAKHHLMVVFEKILRHVLTVRPDLVVDDEVMALDEEVRRVCAALPGILHRRPMSECLVEPPSLIVTRLCVSFLYNKCICVLHRLYVTRGREESIRECYAAASDIVQDFLDAQKECKPGGVLEGEHWFMTNITWHDFLLGVTSLCMVMCATSQGGTNRDTARVLSVISATIHRFGEHDREKHLQLKDNEQRPPESAADDVATADEIYWPWTENMAGTFDDPNWAYLDRFLDLPSHGA</sequence>
<dbReference type="AlphaFoldDB" id="A0A1J7IQ55"/>
<feature type="compositionally biased region" description="Basic and acidic residues" evidence="4">
    <location>
        <begin position="542"/>
        <end position="555"/>
    </location>
</feature>
<dbReference type="PROSITE" id="PS00463">
    <property type="entry name" value="ZN2_CY6_FUNGAL_1"/>
    <property type="match status" value="1"/>
</dbReference>
<gene>
    <name evidence="6" type="ORF">CONLIGDRAFT_653950</name>
</gene>
<dbReference type="InterPro" id="IPR036864">
    <property type="entry name" value="Zn2-C6_fun-type_DNA-bd_sf"/>
</dbReference>
<dbReference type="InParanoid" id="A0A1J7IQ55"/>
<dbReference type="OrthoDB" id="4934715at2759"/>
<proteinExistence type="predicted"/>
<dbReference type="Proteomes" id="UP000182658">
    <property type="component" value="Unassembled WGS sequence"/>
</dbReference>
<dbReference type="EMBL" id="KV875097">
    <property type="protein sequence ID" value="OIW29323.1"/>
    <property type="molecule type" value="Genomic_DNA"/>
</dbReference>
<evidence type="ECO:0000256" key="2">
    <source>
        <dbReference type="ARBA" id="ARBA00023242"/>
    </source>
</evidence>
<evidence type="ECO:0000256" key="1">
    <source>
        <dbReference type="ARBA" id="ARBA00004123"/>
    </source>
</evidence>
<feature type="domain" description="Zn(2)-C6 fungal-type" evidence="5">
    <location>
        <begin position="14"/>
        <end position="45"/>
    </location>
</feature>
<dbReference type="STRING" id="1408157.A0A1J7IQ55"/>
<feature type="coiled-coil region" evidence="3">
    <location>
        <begin position="52"/>
        <end position="79"/>
    </location>
</feature>
<protein>
    <recommendedName>
        <fullName evidence="5">Zn(2)-C6 fungal-type domain-containing protein</fullName>
    </recommendedName>
</protein>
<dbReference type="SMART" id="SM00066">
    <property type="entry name" value="GAL4"/>
    <property type="match status" value="1"/>
</dbReference>
<dbReference type="Gene3D" id="4.10.240.10">
    <property type="entry name" value="Zn(2)-C6 fungal-type DNA-binding domain"/>
    <property type="match status" value="1"/>
</dbReference>
<dbReference type="SUPFAM" id="SSF57701">
    <property type="entry name" value="Zn2/Cys6 DNA-binding domain"/>
    <property type="match status" value="1"/>
</dbReference>
<dbReference type="CDD" id="cd00067">
    <property type="entry name" value="GAL4"/>
    <property type="match status" value="1"/>
</dbReference>
<feature type="compositionally biased region" description="Low complexity" evidence="4">
    <location>
        <begin position="88"/>
        <end position="103"/>
    </location>
</feature>
<organism evidence="6 7">
    <name type="scientific">Coniochaeta ligniaria NRRL 30616</name>
    <dbReference type="NCBI Taxonomy" id="1408157"/>
    <lineage>
        <taxon>Eukaryota</taxon>
        <taxon>Fungi</taxon>
        <taxon>Dikarya</taxon>
        <taxon>Ascomycota</taxon>
        <taxon>Pezizomycotina</taxon>
        <taxon>Sordariomycetes</taxon>
        <taxon>Sordariomycetidae</taxon>
        <taxon>Coniochaetales</taxon>
        <taxon>Coniochaetaceae</taxon>
        <taxon>Coniochaeta</taxon>
    </lineage>
</organism>